<dbReference type="Pfam" id="PF07883">
    <property type="entry name" value="Cupin_2"/>
    <property type="match status" value="1"/>
</dbReference>
<name>A0A7X0FP83_9MICO</name>
<keyword evidence="2" id="KW-0560">Oxidoreductase</keyword>
<dbReference type="InterPro" id="IPR011051">
    <property type="entry name" value="RmlC_Cupin_sf"/>
</dbReference>
<dbReference type="Gene3D" id="2.60.120.10">
    <property type="entry name" value="Jelly Rolls"/>
    <property type="match status" value="1"/>
</dbReference>
<dbReference type="RefSeq" id="WP_184749865.1">
    <property type="nucleotide sequence ID" value="NZ_BAAAJR010000003.1"/>
</dbReference>
<gene>
    <name evidence="2" type="ORF">HD594_000953</name>
</gene>
<dbReference type="SUPFAM" id="SSF51182">
    <property type="entry name" value="RmlC-like cupins"/>
    <property type="match status" value="1"/>
</dbReference>
<reference evidence="2 3" key="1">
    <citation type="submission" date="2020-08" db="EMBL/GenBank/DDBJ databases">
        <title>Sequencing the genomes of 1000 actinobacteria strains.</title>
        <authorList>
            <person name="Klenk H.-P."/>
        </authorList>
    </citation>
    <scope>NUCLEOTIDE SEQUENCE [LARGE SCALE GENOMIC DNA]</scope>
    <source>
        <strain evidence="2 3">DSM 12511</strain>
    </source>
</reference>
<keyword evidence="2" id="KW-0223">Dioxygenase</keyword>
<dbReference type="Proteomes" id="UP000537775">
    <property type="component" value="Unassembled WGS sequence"/>
</dbReference>
<protein>
    <submittedName>
        <fullName evidence="2">Quercetin dioxygenase-like cupin family protein</fullName>
    </submittedName>
</protein>
<evidence type="ECO:0000313" key="2">
    <source>
        <dbReference type="EMBL" id="MBB6390640.1"/>
    </source>
</evidence>
<evidence type="ECO:0000313" key="3">
    <source>
        <dbReference type="Proteomes" id="UP000537775"/>
    </source>
</evidence>
<proteinExistence type="predicted"/>
<feature type="domain" description="Cupin type-2" evidence="1">
    <location>
        <begin position="144"/>
        <end position="199"/>
    </location>
</feature>
<keyword evidence="3" id="KW-1185">Reference proteome</keyword>
<evidence type="ECO:0000259" key="1">
    <source>
        <dbReference type="Pfam" id="PF07883"/>
    </source>
</evidence>
<dbReference type="InterPro" id="IPR013096">
    <property type="entry name" value="Cupin_2"/>
</dbReference>
<comment type="caution">
    <text evidence="2">The sequence shown here is derived from an EMBL/GenBank/DDBJ whole genome shotgun (WGS) entry which is preliminary data.</text>
</comment>
<dbReference type="GO" id="GO:0051213">
    <property type="term" value="F:dioxygenase activity"/>
    <property type="evidence" value="ECO:0007669"/>
    <property type="project" value="UniProtKB-KW"/>
</dbReference>
<dbReference type="InterPro" id="IPR014710">
    <property type="entry name" value="RmlC-like_jellyroll"/>
</dbReference>
<dbReference type="AlphaFoldDB" id="A0A7X0FP83"/>
<dbReference type="EMBL" id="JACHML010000001">
    <property type="protein sequence ID" value="MBB6390640.1"/>
    <property type="molecule type" value="Genomic_DNA"/>
</dbReference>
<organism evidence="2 3">
    <name type="scientific">Microbacterium thalassium</name>
    <dbReference type="NCBI Taxonomy" id="362649"/>
    <lineage>
        <taxon>Bacteria</taxon>
        <taxon>Bacillati</taxon>
        <taxon>Actinomycetota</taxon>
        <taxon>Actinomycetes</taxon>
        <taxon>Micrococcales</taxon>
        <taxon>Microbacteriaceae</taxon>
        <taxon>Microbacterium</taxon>
    </lineage>
</organism>
<accession>A0A7X0FP83</accession>
<sequence>MPLYANREELKNRPARDAWVDIDDVEFFTLGNSDREAQGEEPLPDEWPDPITDPEASLHTTHDIAAARRIIPTTPQERLVVVSGEAYVETENARATLKKMQWIDVPPSGAVVRNALNPGPEGHRGQVEIVRIAGHWSEVIRTAIFTFGPGRPCDYHYHDGDEYWFVFRGHFTLHYRGEDHEVTPGAILAAGMGEEHGVVDPAETFEGVGFATQLEGQGRDGHLWRPVHGDPVETR</sequence>